<dbReference type="PANTHER" id="PTHR31845:SF34">
    <property type="entry name" value="TRANSCRIPTIONAL ACTIVATOR OF PROTEASES PRTT"/>
    <property type="match status" value="1"/>
</dbReference>
<dbReference type="GO" id="GO:0008270">
    <property type="term" value="F:zinc ion binding"/>
    <property type="evidence" value="ECO:0007669"/>
    <property type="project" value="InterPro"/>
</dbReference>
<keyword evidence="11" id="KW-1185">Reference proteome</keyword>
<dbReference type="Gene3D" id="4.10.240.10">
    <property type="entry name" value="Zn(2)-C6 fungal-type DNA-binding domain"/>
    <property type="match status" value="1"/>
</dbReference>
<dbReference type="AlphaFoldDB" id="A0AAV9Z9K3"/>
<keyword evidence="4" id="KW-0805">Transcription regulation</keyword>
<evidence type="ECO:0000256" key="6">
    <source>
        <dbReference type="ARBA" id="ARBA00023163"/>
    </source>
</evidence>
<dbReference type="GO" id="GO:0000981">
    <property type="term" value="F:DNA-binding transcription factor activity, RNA polymerase II-specific"/>
    <property type="evidence" value="ECO:0007669"/>
    <property type="project" value="InterPro"/>
</dbReference>
<dbReference type="CDD" id="cd00067">
    <property type="entry name" value="GAL4"/>
    <property type="match status" value="1"/>
</dbReference>
<accession>A0AAV9Z9K3</accession>
<evidence type="ECO:0000313" key="10">
    <source>
        <dbReference type="EMBL" id="KAK6974954.1"/>
    </source>
</evidence>
<dbReference type="InterPro" id="IPR001138">
    <property type="entry name" value="Zn2Cys6_DnaBD"/>
</dbReference>
<feature type="domain" description="Zn(2)-C6 fungal-type" evidence="9">
    <location>
        <begin position="20"/>
        <end position="62"/>
    </location>
</feature>
<dbReference type="SUPFAM" id="SSF57701">
    <property type="entry name" value="Zn2/Cys6 DNA-binding domain"/>
    <property type="match status" value="1"/>
</dbReference>
<dbReference type="Proteomes" id="UP001362999">
    <property type="component" value="Unassembled WGS sequence"/>
</dbReference>
<keyword evidence="7" id="KW-0539">Nucleus</keyword>
<feature type="region of interest" description="Disordered" evidence="8">
    <location>
        <begin position="75"/>
        <end position="95"/>
    </location>
</feature>
<evidence type="ECO:0000256" key="5">
    <source>
        <dbReference type="ARBA" id="ARBA00023125"/>
    </source>
</evidence>
<gene>
    <name evidence="10" type="ORF">R3P38DRAFT_3128742</name>
</gene>
<name>A0AAV9Z9K3_9AGAR</name>
<dbReference type="GO" id="GO:0000976">
    <property type="term" value="F:transcription cis-regulatory region binding"/>
    <property type="evidence" value="ECO:0007669"/>
    <property type="project" value="TreeGrafter"/>
</dbReference>
<dbReference type="InterPro" id="IPR036864">
    <property type="entry name" value="Zn2-C6_fun-type_DNA-bd_sf"/>
</dbReference>
<keyword evidence="5" id="KW-0238">DNA-binding</keyword>
<reference evidence="10 11" key="1">
    <citation type="journal article" date="2024" name="J Genomics">
        <title>Draft genome sequencing and assembly of Favolaschia claudopus CIRM-BRFM 2984 isolated from oak limbs.</title>
        <authorList>
            <person name="Navarro D."/>
            <person name="Drula E."/>
            <person name="Chaduli D."/>
            <person name="Cazenave R."/>
            <person name="Ahrendt S."/>
            <person name="Wang J."/>
            <person name="Lipzen A."/>
            <person name="Daum C."/>
            <person name="Barry K."/>
            <person name="Grigoriev I.V."/>
            <person name="Favel A."/>
            <person name="Rosso M.N."/>
            <person name="Martin F."/>
        </authorList>
    </citation>
    <scope>NUCLEOTIDE SEQUENCE [LARGE SCALE GENOMIC DNA]</scope>
    <source>
        <strain evidence="10 11">CIRM-BRFM 2984</strain>
    </source>
</reference>
<dbReference type="CDD" id="cd12148">
    <property type="entry name" value="fungal_TF_MHR"/>
    <property type="match status" value="1"/>
</dbReference>
<evidence type="ECO:0000256" key="1">
    <source>
        <dbReference type="ARBA" id="ARBA00004123"/>
    </source>
</evidence>
<feature type="compositionally biased region" description="Low complexity" evidence="8">
    <location>
        <begin position="76"/>
        <end position="95"/>
    </location>
</feature>
<comment type="subcellular location">
    <subcellularLocation>
        <location evidence="1">Nucleus</location>
    </subcellularLocation>
</comment>
<dbReference type="PANTHER" id="PTHR31845">
    <property type="entry name" value="FINGER DOMAIN PROTEIN, PUTATIVE-RELATED"/>
    <property type="match status" value="1"/>
</dbReference>
<sequence>MKRAASGDTPPTKRTKASQACASCRRQKSRCEIIPVDVRAVAGAPVVIRCHRCKTLDIQCSFETSELIHFSPRTIVQSSPPASSSSPTVVSPLQSSNNAGLTTLATVASSRPNVEEGPSSVPAAANVPHITGSFGMRPEDLVPTAATPIWGSISRLDWTATPMLAIQELIRCPRTDAAARVLPSAEKLSDILSSAEITSLLEIFESRYAPWLCVQPTPLETSNSLLDIARCTIASRHLPPASRSAVAPRLQKLTEDVFLREIFNPQPSLESIQALLILSVWSPICGTGAETRDGRLLIASAVSMAMNLHLQDESRHAAVIRQDKLGLVSSTEKQTELINSIRRWRLADHEIINLSAMADFSLSAVRDIRLGLNAKLWDISETALKLRVSSFDDLEAFFEKINSSLHLLEGLSRLITPLPSITDYDKFYSQMLILQLHACRLLVNHHALRELRTVYERDRPQQQWFSAQIKGQSLTFFWGYPALTSAETVLSTFLGVTDSTLLSTAPDNIFAMVTFSAVWIFVSNFSLVQMGKSYLGGASERLQSMSMELLNKIALAPDHAAARCGHVLGALMTAWEQRKPKDGPWDGTIPSNMCMMPGVPLYPYPCAKFAETEGYLNPPSYQELVDSMASSTDLFMDDAFWSSFLENLNSDTLPSSTVPVP</sequence>
<dbReference type="GO" id="GO:0005634">
    <property type="term" value="C:nucleus"/>
    <property type="evidence" value="ECO:0007669"/>
    <property type="project" value="UniProtKB-SubCell"/>
</dbReference>
<evidence type="ECO:0000313" key="11">
    <source>
        <dbReference type="Proteomes" id="UP001362999"/>
    </source>
</evidence>
<organism evidence="10 11">
    <name type="scientific">Favolaschia claudopus</name>
    <dbReference type="NCBI Taxonomy" id="2862362"/>
    <lineage>
        <taxon>Eukaryota</taxon>
        <taxon>Fungi</taxon>
        <taxon>Dikarya</taxon>
        <taxon>Basidiomycota</taxon>
        <taxon>Agaricomycotina</taxon>
        <taxon>Agaricomycetes</taxon>
        <taxon>Agaricomycetidae</taxon>
        <taxon>Agaricales</taxon>
        <taxon>Marasmiineae</taxon>
        <taxon>Mycenaceae</taxon>
        <taxon>Favolaschia</taxon>
    </lineage>
</organism>
<evidence type="ECO:0000259" key="9">
    <source>
        <dbReference type="PROSITE" id="PS50048"/>
    </source>
</evidence>
<evidence type="ECO:0000256" key="2">
    <source>
        <dbReference type="ARBA" id="ARBA00022723"/>
    </source>
</evidence>
<comment type="caution">
    <text evidence="10">The sequence shown here is derived from an EMBL/GenBank/DDBJ whole genome shotgun (WGS) entry which is preliminary data.</text>
</comment>
<evidence type="ECO:0000256" key="8">
    <source>
        <dbReference type="SAM" id="MobiDB-lite"/>
    </source>
</evidence>
<evidence type="ECO:0000256" key="4">
    <source>
        <dbReference type="ARBA" id="ARBA00023015"/>
    </source>
</evidence>
<keyword evidence="6" id="KW-0804">Transcription</keyword>
<dbReference type="PROSITE" id="PS50048">
    <property type="entry name" value="ZN2_CY6_FUNGAL_2"/>
    <property type="match status" value="1"/>
</dbReference>
<protein>
    <recommendedName>
        <fullName evidence="9">Zn(2)-C6 fungal-type domain-containing protein</fullName>
    </recommendedName>
</protein>
<dbReference type="InterPro" id="IPR051089">
    <property type="entry name" value="prtT"/>
</dbReference>
<proteinExistence type="predicted"/>
<evidence type="ECO:0000256" key="7">
    <source>
        <dbReference type="ARBA" id="ARBA00023242"/>
    </source>
</evidence>
<dbReference type="EMBL" id="JAWWNJ010000177">
    <property type="protein sequence ID" value="KAK6974954.1"/>
    <property type="molecule type" value="Genomic_DNA"/>
</dbReference>
<keyword evidence="2" id="KW-0479">Metal-binding</keyword>
<evidence type="ECO:0000256" key="3">
    <source>
        <dbReference type="ARBA" id="ARBA00022833"/>
    </source>
</evidence>
<keyword evidence="3" id="KW-0862">Zinc</keyword>